<dbReference type="EMBL" id="JRYR02000001">
    <property type="protein sequence ID" value="OHX66362.1"/>
    <property type="molecule type" value="Genomic_DNA"/>
</dbReference>
<sequence length="84" mass="9222">MENLHIIFLVMYFAIGIAAWSFYQSFFHDGGTDDSPLNNDNDDNDNNGGWPVSPNDPDLDLPPGIYILPPGATDPSKKDKGLLV</sequence>
<accession>A0A1S1YZE0</accession>
<reference evidence="3 4" key="1">
    <citation type="journal article" date="2012" name="Int. J. Syst. Evol. Microbiol.">
        <title>Flammeovirga pacifica sp. nov., isolated from deep-sea sediment.</title>
        <authorList>
            <person name="Xu H."/>
            <person name="Fu Y."/>
            <person name="Yang N."/>
            <person name="Ding Z."/>
            <person name="Lai Q."/>
            <person name="Zeng R."/>
        </authorList>
    </citation>
    <scope>NUCLEOTIDE SEQUENCE [LARGE SCALE GENOMIC DNA]</scope>
    <source>
        <strain evidence="4">DSM 24597 / LMG 26175 / WPAGA1</strain>
    </source>
</reference>
<name>A0A1S1YZE0_FLAPC</name>
<dbReference type="RefSeq" id="WP_139262940.1">
    <property type="nucleotide sequence ID" value="NZ_JRYR02000001.1"/>
</dbReference>
<feature type="region of interest" description="Disordered" evidence="1">
    <location>
        <begin position="33"/>
        <end position="84"/>
    </location>
</feature>
<feature type="compositionally biased region" description="Basic and acidic residues" evidence="1">
    <location>
        <begin position="75"/>
        <end position="84"/>
    </location>
</feature>
<gene>
    <name evidence="3" type="ORF">NH26_08355</name>
</gene>
<evidence type="ECO:0000313" key="4">
    <source>
        <dbReference type="Proteomes" id="UP000179797"/>
    </source>
</evidence>
<keyword evidence="4" id="KW-1185">Reference proteome</keyword>
<evidence type="ECO:0000256" key="1">
    <source>
        <dbReference type="SAM" id="MobiDB-lite"/>
    </source>
</evidence>
<evidence type="ECO:0000313" key="3">
    <source>
        <dbReference type="EMBL" id="OHX66362.1"/>
    </source>
</evidence>
<dbReference type="STRING" id="915059.NH26_08355"/>
<keyword evidence="2" id="KW-0472">Membrane</keyword>
<dbReference type="OrthoDB" id="982708at2"/>
<evidence type="ECO:0000256" key="2">
    <source>
        <dbReference type="SAM" id="Phobius"/>
    </source>
</evidence>
<dbReference type="AlphaFoldDB" id="A0A1S1YZE0"/>
<organism evidence="3 4">
    <name type="scientific">Flammeovirga pacifica</name>
    <dbReference type="NCBI Taxonomy" id="915059"/>
    <lineage>
        <taxon>Bacteria</taxon>
        <taxon>Pseudomonadati</taxon>
        <taxon>Bacteroidota</taxon>
        <taxon>Cytophagia</taxon>
        <taxon>Cytophagales</taxon>
        <taxon>Flammeovirgaceae</taxon>
        <taxon>Flammeovirga</taxon>
    </lineage>
</organism>
<proteinExistence type="predicted"/>
<keyword evidence="2" id="KW-0812">Transmembrane</keyword>
<feature type="transmembrane region" description="Helical" evidence="2">
    <location>
        <begin position="6"/>
        <end position="23"/>
    </location>
</feature>
<dbReference type="Proteomes" id="UP000179797">
    <property type="component" value="Unassembled WGS sequence"/>
</dbReference>
<protein>
    <submittedName>
        <fullName evidence="3">Uncharacterized protein</fullName>
    </submittedName>
</protein>
<comment type="caution">
    <text evidence="3">The sequence shown here is derived from an EMBL/GenBank/DDBJ whole genome shotgun (WGS) entry which is preliminary data.</text>
</comment>
<keyword evidence="2" id="KW-1133">Transmembrane helix</keyword>